<dbReference type="GO" id="GO:0003779">
    <property type="term" value="F:actin binding"/>
    <property type="evidence" value="ECO:0007669"/>
    <property type="project" value="TreeGrafter"/>
</dbReference>
<evidence type="ECO:0000313" key="2">
    <source>
        <dbReference type="EMBL" id="CAD2215469.1"/>
    </source>
</evidence>
<dbReference type="PANTHER" id="PTHR12811">
    <property type="entry name" value="VACUOLAR PROTEIN SORTING VPS16"/>
    <property type="match status" value="1"/>
</dbReference>
<organism evidence="2 3">
    <name type="scientific">Angomonas deanei</name>
    <dbReference type="NCBI Taxonomy" id="59799"/>
    <lineage>
        <taxon>Eukaryota</taxon>
        <taxon>Discoba</taxon>
        <taxon>Euglenozoa</taxon>
        <taxon>Kinetoplastea</taxon>
        <taxon>Metakinetoplastina</taxon>
        <taxon>Trypanosomatida</taxon>
        <taxon>Trypanosomatidae</taxon>
        <taxon>Strigomonadinae</taxon>
        <taxon>Angomonas</taxon>
    </lineage>
</organism>
<gene>
    <name evidence="2" type="ORF">ADEAN_000292400</name>
</gene>
<evidence type="ECO:0000313" key="3">
    <source>
        <dbReference type="Proteomes" id="UP000515908"/>
    </source>
</evidence>
<protein>
    <submittedName>
        <fullName evidence="2">Vps16, N-terminal region containing protein, putative</fullName>
    </submittedName>
</protein>
<keyword evidence="3" id="KW-1185">Reference proteome</keyword>
<dbReference type="AlphaFoldDB" id="A0A7G2C7A7"/>
<dbReference type="GO" id="GO:0030897">
    <property type="term" value="C:HOPS complex"/>
    <property type="evidence" value="ECO:0007669"/>
    <property type="project" value="TreeGrafter"/>
</dbReference>
<dbReference type="GO" id="GO:0006886">
    <property type="term" value="P:intracellular protein transport"/>
    <property type="evidence" value="ECO:0007669"/>
    <property type="project" value="InterPro"/>
</dbReference>
<dbReference type="GO" id="GO:0042144">
    <property type="term" value="P:vacuole fusion, non-autophagic"/>
    <property type="evidence" value="ECO:0007669"/>
    <property type="project" value="TreeGrafter"/>
</dbReference>
<dbReference type="InterPro" id="IPR006926">
    <property type="entry name" value="Vps16_N"/>
</dbReference>
<dbReference type="GO" id="GO:0005765">
    <property type="term" value="C:lysosomal membrane"/>
    <property type="evidence" value="ECO:0007669"/>
    <property type="project" value="TreeGrafter"/>
</dbReference>
<feature type="domain" description="Vps16 N-terminal" evidence="1">
    <location>
        <begin position="371"/>
        <end position="537"/>
    </location>
</feature>
<proteinExistence type="predicted"/>
<dbReference type="VEuPathDB" id="TriTrypDB:ADEAN_000292400"/>
<dbReference type="Pfam" id="PF04841">
    <property type="entry name" value="Vps16_N"/>
    <property type="match status" value="1"/>
</dbReference>
<name>A0A7G2C7A7_9TRYP</name>
<dbReference type="EMBL" id="LR877149">
    <property type="protein sequence ID" value="CAD2215469.1"/>
    <property type="molecule type" value="Genomic_DNA"/>
</dbReference>
<dbReference type="PANTHER" id="PTHR12811:SF0">
    <property type="entry name" value="VACUOLAR PROTEIN SORTING-ASSOCIATED PROTEIN 16 HOMOLOG"/>
    <property type="match status" value="1"/>
</dbReference>
<dbReference type="GO" id="GO:0005768">
    <property type="term" value="C:endosome"/>
    <property type="evidence" value="ECO:0007669"/>
    <property type="project" value="TreeGrafter"/>
</dbReference>
<reference evidence="2 3" key="1">
    <citation type="submission" date="2020-08" db="EMBL/GenBank/DDBJ databases">
        <authorList>
            <person name="Newling K."/>
            <person name="Davey J."/>
            <person name="Forrester S."/>
        </authorList>
    </citation>
    <scope>NUCLEOTIDE SEQUENCE [LARGE SCALE GENOMIC DNA]</scope>
    <source>
        <strain evidence="3">Crithidia deanei Carvalho (ATCC PRA-265)</strain>
    </source>
</reference>
<sequence>MIPRKGEWLAFSSSAYCRKLTLYGQLEWEDDLNFRALSSYHLSSLAPSGGWLALLEVQKGTPYLDAYTMEGGNRLTEVYIPNESHTDLSDVVEIFNSAGRRVAHCLVETSETDGAVGDIISLSWTNEMSLCVLTNLGVLFVFSFSDEGSMSGDPERMVRPRTTTPLFANPTRSRVFSFRATGEGVLVTLSDGCFGGVLFGDGGAMKTVEEGRLVRHTSAESNCTARCTAMEFIPPQWNDQDCLLVYWGETVSYHETESRQSFLYSATLDDILTSRDSTNRSGVPVSGVVLSLRLSNDMRRLAVFTSSSLLLILSSDLDAILYGMDFGAAKLDEANGTFALSSFAYPSTASFSPLLANELNSAASSNDGVFPEKMEWCGDGFLLVHYNSFYTGGGDSKDGAPYFSVLLCVKEEGEHVRFEKLDWSVEGSGHIVSVAEVDGVRIMTDTCCYLLQECPPCLIHLCRLKEPFSLASQFIHAYELFQQDDWTGLTMTRSLVAQHTEKSGHSEVEAAIENLMDCASYEPDVDRQLLFLNTATFVCENGVTYQRFLSAISDVARRIRVLSLLRDSSESGMPLTIGQYAYLAGMHPTQAPELEEDGEEEQRTMRCLTSVESRVLMDRLCSLQLHQLALRIAQLYNESPGRIVTSWAASTVSRSATMTDEEVFSKIRNVFGAVKDASYLDAAAAAIRLGRKTLSLQLLHQEKRQSAKVCMFLQSEELLLAARTAAHLGDSEALFVTLNALVHQFGPALRLSTPQALSTPIPNDMAYILFAVPELLACLVNGALWEESFSVLLHRLFLVGPPANNLYWPFAYLLTQSYLRQSLIGSNLSARKEWTGLLAGLPSPVRGKEAAETIHEEDEQAQNASVLPSFHVGKPSLPQSVTYLQTYTSPGNIPSGEDGYPLPTAPRTALAHGAALRDGHRGGRGGPQLLGCLLGIPPK</sequence>
<dbReference type="GO" id="GO:0016197">
    <property type="term" value="P:endosomal transport"/>
    <property type="evidence" value="ECO:0007669"/>
    <property type="project" value="TreeGrafter"/>
</dbReference>
<dbReference type="Proteomes" id="UP000515908">
    <property type="component" value="Chromosome 05"/>
</dbReference>
<dbReference type="InterPro" id="IPR016534">
    <property type="entry name" value="VPS16"/>
</dbReference>
<evidence type="ECO:0000259" key="1">
    <source>
        <dbReference type="Pfam" id="PF04841"/>
    </source>
</evidence>
<accession>A0A7G2C7A7</accession>